<dbReference type="STRING" id="1531966.A0A0A1TB51"/>
<gene>
    <name evidence="3" type="ORF">VHEMI03553</name>
</gene>
<keyword evidence="4" id="KW-1185">Reference proteome</keyword>
<keyword evidence="1" id="KW-1133">Transmembrane helix</keyword>
<dbReference type="AlphaFoldDB" id="A0A0A1TB51"/>
<protein>
    <recommendedName>
        <fullName evidence="2">AB hydrolase-1 domain-containing protein</fullName>
    </recommendedName>
</protein>
<evidence type="ECO:0000256" key="1">
    <source>
        <dbReference type="SAM" id="Phobius"/>
    </source>
</evidence>
<dbReference type="HOGENOM" id="CLU_038297_1_0_1"/>
<dbReference type="Proteomes" id="UP000039046">
    <property type="component" value="Unassembled WGS sequence"/>
</dbReference>
<dbReference type="SUPFAM" id="SSF53474">
    <property type="entry name" value="alpha/beta-Hydrolases"/>
    <property type="match status" value="1"/>
</dbReference>
<sequence length="424" mass="46433">MRQETNPPGAEAPSGSLVIPWYLIPLLSWPFWRVAGRYTAILNLLIMHFIASLVASAALAVLASSADIASSSWSTEYPAIRSYSYVGGRYADNGAGGHVFVDQMYVERLQPVGGIQHSTPIIFIHGQAQTGTNFLNKPDGGRGWASRFVEQGYEVFIIDQTLRGRSAWFPGNGASTPSTYSAEIIQQRFTAPQLYNLWPQAHLHTQWAGSGVMGDAIFDAFYSSNVQFISNATYQQTTVQNAGAKLLDKIGKPAIVVGHSQGGIMPLLLADARPSLVAGLVLLEPTGPPFRDAVFSTGRARPWGLTDIPVKYSPAVQDPAVDLTIARVPPRDANSVECLLQATNPPPRKLANLANKPMLFITSEASYHAPYDYCSVEFLRQAGCHKLKFVELGRERIHGNGHMFFMEKNSDDIQAIVRSWIEDI</sequence>
<dbReference type="CDD" id="cd12809">
    <property type="entry name" value="Esterase_713_like-2"/>
    <property type="match status" value="1"/>
</dbReference>
<dbReference type="PANTHER" id="PTHR43194">
    <property type="entry name" value="HYDROLASE ALPHA/BETA FOLD FAMILY"/>
    <property type="match status" value="1"/>
</dbReference>
<proteinExistence type="predicted"/>
<dbReference type="InterPro" id="IPR029058">
    <property type="entry name" value="AB_hydrolase_fold"/>
</dbReference>
<dbReference type="InterPro" id="IPR050228">
    <property type="entry name" value="Carboxylesterase_BioH"/>
</dbReference>
<evidence type="ECO:0000313" key="3">
    <source>
        <dbReference type="EMBL" id="CEJ84700.1"/>
    </source>
</evidence>
<feature type="transmembrane region" description="Helical" evidence="1">
    <location>
        <begin position="12"/>
        <end position="32"/>
    </location>
</feature>
<dbReference type="OrthoDB" id="9978720at2759"/>
<dbReference type="Gene3D" id="3.40.50.1820">
    <property type="entry name" value="alpha/beta hydrolase"/>
    <property type="match status" value="1"/>
</dbReference>
<feature type="transmembrane region" description="Helical" evidence="1">
    <location>
        <begin position="44"/>
        <end position="63"/>
    </location>
</feature>
<dbReference type="InterPro" id="IPR000073">
    <property type="entry name" value="AB_hydrolase_1"/>
</dbReference>
<dbReference type="Pfam" id="PF12697">
    <property type="entry name" value="Abhydrolase_6"/>
    <property type="match status" value="1"/>
</dbReference>
<organism evidence="3 4">
    <name type="scientific">[Torrubiella] hemipterigena</name>
    <dbReference type="NCBI Taxonomy" id="1531966"/>
    <lineage>
        <taxon>Eukaryota</taxon>
        <taxon>Fungi</taxon>
        <taxon>Dikarya</taxon>
        <taxon>Ascomycota</taxon>
        <taxon>Pezizomycotina</taxon>
        <taxon>Sordariomycetes</taxon>
        <taxon>Hypocreomycetidae</taxon>
        <taxon>Hypocreales</taxon>
        <taxon>Clavicipitaceae</taxon>
        <taxon>Clavicipitaceae incertae sedis</taxon>
        <taxon>'Torrubiella' clade</taxon>
    </lineage>
</organism>
<accession>A0A0A1TB51</accession>
<evidence type="ECO:0000259" key="2">
    <source>
        <dbReference type="Pfam" id="PF12697"/>
    </source>
</evidence>
<evidence type="ECO:0000313" key="4">
    <source>
        <dbReference type="Proteomes" id="UP000039046"/>
    </source>
</evidence>
<dbReference type="EMBL" id="CDHN01000002">
    <property type="protein sequence ID" value="CEJ84700.1"/>
    <property type="molecule type" value="Genomic_DNA"/>
</dbReference>
<keyword evidence="1" id="KW-0812">Transmembrane</keyword>
<name>A0A0A1TB51_9HYPO</name>
<feature type="domain" description="AB hydrolase-1" evidence="2">
    <location>
        <begin position="121"/>
        <end position="407"/>
    </location>
</feature>
<reference evidence="3 4" key="1">
    <citation type="journal article" date="2015" name="Genome Announc.">
        <title>Draft Genome Sequence and Gene Annotation of the Entomopathogenic Fungus Verticillium hemipterigenum.</title>
        <authorList>
            <person name="Horn F."/>
            <person name="Habel A."/>
            <person name="Scharf D.H."/>
            <person name="Dworschak J."/>
            <person name="Brakhage A.A."/>
            <person name="Guthke R."/>
            <person name="Hertweck C."/>
            <person name="Linde J."/>
        </authorList>
    </citation>
    <scope>NUCLEOTIDE SEQUENCE [LARGE SCALE GENOMIC DNA]</scope>
</reference>
<dbReference type="PANTHER" id="PTHR43194:SF4">
    <property type="entry name" value="AB HYDROLASE-1 DOMAIN-CONTAINING PROTEIN"/>
    <property type="match status" value="1"/>
</dbReference>
<keyword evidence="1" id="KW-0472">Membrane</keyword>